<feature type="domain" description="VWFD" evidence="3">
    <location>
        <begin position="1"/>
        <end position="98"/>
    </location>
</feature>
<dbReference type="EMBL" id="GL192794">
    <property type="protein sequence ID" value="EFB29886.1"/>
    <property type="molecule type" value="Genomic_DNA"/>
</dbReference>
<dbReference type="SUPFAM" id="SSF57567">
    <property type="entry name" value="Serine protease inhibitors"/>
    <property type="match status" value="1"/>
</dbReference>
<dbReference type="InterPro" id="IPR002919">
    <property type="entry name" value="TIL_dom"/>
</dbReference>
<evidence type="ECO:0000256" key="2">
    <source>
        <dbReference type="ARBA" id="ARBA00023180"/>
    </source>
</evidence>
<dbReference type="InParanoid" id="D2HFT8"/>
<feature type="non-terminal residue" evidence="4">
    <location>
        <position position="332"/>
    </location>
</feature>
<dbReference type="InterPro" id="IPR001846">
    <property type="entry name" value="VWF_type-D"/>
</dbReference>
<dbReference type="PANTHER" id="PTHR11339:SF374">
    <property type="entry name" value="ZONADHESIN"/>
    <property type="match status" value="1"/>
</dbReference>
<sequence>VNQQRLRLPATLRDGRLRLRFRSSELWAEAGLEQEPPALRLMYDWQHALSLQLSEGYRAHVVGLCGNFNWDPTDDVDGPDPRAFLRTWALQPPDAACHALWAAPCAQTVSPPETPGPCAILAALNGPFSPCHDVLLPAPFETSCSAWICPFPNYRPALCLTLQVYAHACQRLGVSIDSWRFQAGCPIKCPPNSHYEPCGSSCPETCMGPLGASCPLPCGETCACDAGYVHSGPDCVLRHPGPGGCGCTHQGHLLGPGETLWEGVGCTRHCLCPASGGSVICTEVGCSPGERCVLSHGLRTCVPSGIATCVAAGGGHYITFDGRRFRFPGSCM</sequence>
<dbReference type="Pfam" id="PF00094">
    <property type="entry name" value="VWD"/>
    <property type="match status" value="1"/>
</dbReference>
<accession>D2HFT8</accession>
<dbReference type="Pfam" id="PF12714">
    <property type="entry name" value="TILa"/>
    <property type="match status" value="1"/>
</dbReference>
<feature type="non-terminal residue" evidence="4">
    <location>
        <position position="1"/>
    </location>
</feature>
<gene>
    <name evidence="4" type="ORF">PANDA_009784</name>
</gene>
<dbReference type="PROSITE" id="PS51233">
    <property type="entry name" value="VWFD"/>
    <property type="match status" value="2"/>
</dbReference>
<evidence type="ECO:0000259" key="3">
    <source>
        <dbReference type="PROSITE" id="PS51233"/>
    </source>
</evidence>
<protein>
    <recommendedName>
        <fullName evidence="3">VWFD domain-containing protein</fullName>
    </recommendedName>
</protein>
<dbReference type="FunFam" id="2.10.25.10:FF:000055">
    <property type="entry name" value="alpha-tectorin isoform X1"/>
    <property type="match status" value="1"/>
</dbReference>
<dbReference type="InterPro" id="IPR050780">
    <property type="entry name" value="Mucin_vWF_Thrombospondin_sf"/>
</dbReference>
<dbReference type="Pfam" id="PF01826">
    <property type="entry name" value="TIL"/>
    <property type="match status" value="1"/>
</dbReference>
<name>D2HFT8_AILME</name>
<dbReference type="InterPro" id="IPR036084">
    <property type="entry name" value="Ser_inhib-like_sf"/>
</dbReference>
<reference evidence="4" key="1">
    <citation type="journal article" date="2010" name="Nature">
        <title>The sequence and de novo assembly of the giant panda genome.</title>
        <authorList>
            <person name="Li R."/>
            <person name="Fan W."/>
            <person name="Tian G."/>
            <person name="Zhu H."/>
            <person name="He L."/>
            <person name="Cai J."/>
            <person name="Huang Q."/>
            <person name="Cai Q."/>
            <person name="Li B."/>
            <person name="Bai Y."/>
            <person name="Zhang Z."/>
            <person name="Zhang Y."/>
            <person name="Wang W."/>
            <person name="Li J."/>
            <person name="Wei F."/>
            <person name="Li H."/>
            <person name="Jian M."/>
            <person name="Li J."/>
            <person name="Zhang Z."/>
            <person name="Nielsen R."/>
            <person name="Li D."/>
            <person name="Gu W."/>
            <person name="Yang Z."/>
            <person name="Xuan Z."/>
            <person name="Ryder O.A."/>
            <person name="Leung F.C."/>
            <person name="Zhou Y."/>
            <person name="Cao J."/>
            <person name="Sun X."/>
            <person name="Fu Y."/>
            <person name="Fang X."/>
            <person name="Guo X."/>
            <person name="Wang B."/>
            <person name="Hou R."/>
            <person name="Shen F."/>
            <person name="Mu B."/>
            <person name="Ni P."/>
            <person name="Lin R."/>
            <person name="Qian W."/>
            <person name="Wang G."/>
            <person name="Yu C."/>
            <person name="Nie W."/>
            <person name="Wang J."/>
            <person name="Wu Z."/>
            <person name="Liang H."/>
            <person name="Min J."/>
            <person name="Wu Q."/>
            <person name="Cheng S."/>
            <person name="Ruan J."/>
            <person name="Wang M."/>
            <person name="Shi Z."/>
            <person name="Wen M."/>
            <person name="Liu B."/>
            <person name="Ren X."/>
            <person name="Zheng H."/>
            <person name="Dong D."/>
            <person name="Cook K."/>
            <person name="Shan G."/>
            <person name="Zhang H."/>
            <person name="Kosiol C."/>
            <person name="Xie X."/>
            <person name="Lu Z."/>
            <person name="Zheng H."/>
            <person name="Li Y."/>
            <person name="Steiner C.C."/>
            <person name="Lam T.T."/>
            <person name="Lin S."/>
            <person name="Zhang Q."/>
            <person name="Li G."/>
            <person name="Tian J."/>
            <person name="Gong T."/>
            <person name="Liu H."/>
            <person name="Zhang D."/>
            <person name="Fang L."/>
            <person name="Ye C."/>
            <person name="Zhang J."/>
            <person name="Hu W."/>
            <person name="Xu A."/>
            <person name="Ren Y."/>
            <person name="Zhang G."/>
            <person name="Bruford M.W."/>
            <person name="Li Q."/>
            <person name="Ma L."/>
            <person name="Guo Y."/>
            <person name="An N."/>
            <person name="Hu Y."/>
            <person name="Zheng Y."/>
            <person name="Shi Y."/>
            <person name="Li Z."/>
            <person name="Liu Q."/>
            <person name="Chen Y."/>
            <person name="Zhao J."/>
            <person name="Qu N."/>
            <person name="Zhao S."/>
            <person name="Tian F."/>
            <person name="Wang X."/>
            <person name="Wang H."/>
            <person name="Xu L."/>
            <person name="Liu X."/>
            <person name="Vinar T."/>
            <person name="Wang Y."/>
            <person name="Lam T.W."/>
            <person name="Yiu S.M."/>
            <person name="Liu S."/>
            <person name="Zhang H."/>
            <person name="Li D."/>
            <person name="Huang Y."/>
            <person name="Wang X."/>
            <person name="Yang G."/>
            <person name="Jiang Z."/>
            <person name="Wang J."/>
            <person name="Qin N."/>
            <person name="Li L."/>
            <person name="Li J."/>
            <person name="Bolund L."/>
            <person name="Kristiansen K."/>
            <person name="Wong G.K."/>
            <person name="Olson M."/>
            <person name="Zhang X."/>
            <person name="Li S."/>
            <person name="Yang H."/>
            <person name="Wang J."/>
            <person name="Wang J."/>
        </authorList>
    </citation>
    <scope>NUCLEOTIDE SEQUENCE [LARGE SCALE GENOMIC DNA]</scope>
</reference>
<dbReference type="Gene3D" id="2.10.25.10">
    <property type="entry name" value="Laminin"/>
    <property type="match status" value="1"/>
</dbReference>
<feature type="domain" description="VWFD" evidence="3">
    <location>
        <begin position="307"/>
        <end position="332"/>
    </location>
</feature>
<dbReference type="InterPro" id="IPR025615">
    <property type="entry name" value="TILa_dom"/>
</dbReference>
<keyword evidence="1" id="KW-1015">Disulfide bond</keyword>
<dbReference type="AlphaFoldDB" id="D2HFT8"/>
<organism evidence="4">
    <name type="scientific">Ailuropoda melanoleuca</name>
    <name type="common">Giant panda</name>
    <dbReference type="NCBI Taxonomy" id="9646"/>
    <lineage>
        <taxon>Eukaryota</taxon>
        <taxon>Metazoa</taxon>
        <taxon>Chordata</taxon>
        <taxon>Craniata</taxon>
        <taxon>Vertebrata</taxon>
        <taxon>Euteleostomi</taxon>
        <taxon>Mammalia</taxon>
        <taxon>Eutheria</taxon>
        <taxon>Laurasiatheria</taxon>
        <taxon>Carnivora</taxon>
        <taxon>Caniformia</taxon>
        <taxon>Ursidae</taxon>
        <taxon>Ailuropoda</taxon>
    </lineage>
</organism>
<dbReference type="PANTHER" id="PTHR11339">
    <property type="entry name" value="EXTRACELLULAR MATRIX GLYCOPROTEIN RELATED"/>
    <property type="match status" value="1"/>
</dbReference>
<dbReference type="Pfam" id="PF08742">
    <property type="entry name" value="C8"/>
    <property type="match status" value="1"/>
</dbReference>
<dbReference type="GO" id="GO:0005615">
    <property type="term" value="C:extracellular space"/>
    <property type="evidence" value="ECO:0007669"/>
    <property type="project" value="TreeGrafter"/>
</dbReference>
<dbReference type="CDD" id="cd19941">
    <property type="entry name" value="TIL"/>
    <property type="match status" value="1"/>
</dbReference>
<evidence type="ECO:0000256" key="1">
    <source>
        <dbReference type="ARBA" id="ARBA00023157"/>
    </source>
</evidence>
<proteinExistence type="predicted"/>
<dbReference type="InterPro" id="IPR014853">
    <property type="entry name" value="VWF/SSPO/ZAN-like_Cys-rich_dom"/>
</dbReference>
<evidence type="ECO:0000313" key="4">
    <source>
        <dbReference type="EMBL" id="EFB29886.1"/>
    </source>
</evidence>
<keyword evidence="2" id="KW-0325">Glycoprotein</keyword>
<dbReference type="SMART" id="SM00832">
    <property type="entry name" value="C8"/>
    <property type="match status" value="1"/>
</dbReference>
<dbReference type="GO" id="GO:0031012">
    <property type="term" value="C:extracellular matrix"/>
    <property type="evidence" value="ECO:0007669"/>
    <property type="project" value="TreeGrafter"/>
</dbReference>